<proteinExistence type="predicted"/>
<keyword evidence="2" id="KW-1185">Reference proteome</keyword>
<dbReference type="EMBL" id="KN824973">
    <property type="protein sequence ID" value="KIK96704.1"/>
    <property type="molecule type" value="Genomic_DNA"/>
</dbReference>
<evidence type="ECO:0000313" key="1">
    <source>
        <dbReference type="EMBL" id="KIK96704.1"/>
    </source>
</evidence>
<gene>
    <name evidence="1" type="ORF">PAXRUDRAFT_289121</name>
</gene>
<organism evidence="1 2">
    <name type="scientific">Paxillus rubicundulus Ve08.2h10</name>
    <dbReference type="NCBI Taxonomy" id="930991"/>
    <lineage>
        <taxon>Eukaryota</taxon>
        <taxon>Fungi</taxon>
        <taxon>Dikarya</taxon>
        <taxon>Basidiomycota</taxon>
        <taxon>Agaricomycotina</taxon>
        <taxon>Agaricomycetes</taxon>
        <taxon>Agaricomycetidae</taxon>
        <taxon>Boletales</taxon>
        <taxon>Paxilineae</taxon>
        <taxon>Paxillaceae</taxon>
        <taxon>Paxillus</taxon>
    </lineage>
</organism>
<reference evidence="1 2" key="1">
    <citation type="submission" date="2014-04" db="EMBL/GenBank/DDBJ databases">
        <authorList>
            <consortium name="DOE Joint Genome Institute"/>
            <person name="Kuo A."/>
            <person name="Kohler A."/>
            <person name="Jargeat P."/>
            <person name="Nagy L.G."/>
            <person name="Floudas D."/>
            <person name="Copeland A."/>
            <person name="Barry K.W."/>
            <person name="Cichocki N."/>
            <person name="Veneault-Fourrey C."/>
            <person name="LaButti K."/>
            <person name="Lindquist E.A."/>
            <person name="Lipzen A."/>
            <person name="Lundell T."/>
            <person name="Morin E."/>
            <person name="Murat C."/>
            <person name="Sun H."/>
            <person name="Tunlid A."/>
            <person name="Henrissat B."/>
            <person name="Grigoriev I.V."/>
            <person name="Hibbett D.S."/>
            <person name="Martin F."/>
            <person name="Nordberg H.P."/>
            <person name="Cantor M.N."/>
            <person name="Hua S.X."/>
        </authorList>
    </citation>
    <scope>NUCLEOTIDE SEQUENCE [LARGE SCALE GENOMIC DNA]</scope>
    <source>
        <strain evidence="1 2">Ve08.2h10</strain>
    </source>
</reference>
<reference evidence="2" key="2">
    <citation type="submission" date="2015-01" db="EMBL/GenBank/DDBJ databases">
        <title>Evolutionary Origins and Diversification of the Mycorrhizal Mutualists.</title>
        <authorList>
            <consortium name="DOE Joint Genome Institute"/>
            <consortium name="Mycorrhizal Genomics Consortium"/>
            <person name="Kohler A."/>
            <person name="Kuo A."/>
            <person name="Nagy L.G."/>
            <person name="Floudas D."/>
            <person name="Copeland A."/>
            <person name="Barry K.W."/>
            <person name="Cichocki N."/>
            <person name="Veneault-Fourrey C."/>
            <person name="LaButti K."/>
            <person name="Lindquist E.A."/>
            <person name="Lipzen A."/>
            <person name="Lundell T."/>
            <person name="Morin E."/>
            <person name="Murat C."/>
            <person name="Riley R."/>
            <person name="Ohm R."/>
            <person name="Sun H."/>
            <person name="Tunlid A."/>
            <person name="Henrissat B."/>
            <person name="Grigoriev I.V."/>
            <person name="Hibbett D.S."/>
            <person name="Martin F."/>
        </authorList>
    </citation>
    <scope>NUCLEOTIDE SEQUENCE [LARGE SCALE GENOMIC DNA]</scope>
    <source>
        <strain evidence="2">Ve08.2h10</strain>
    </source>
</reference>
<sequence>MALIPSGQTSHGCSLSQNFTLSKRETQCKTECPLNSHLVEIMRAVMCQIDNYNRCRTIPESHLPQHQTNWGH</sequence>
<evidence type="ECO:0000313" key="2">
    <source>
        <dbReference type="Proteomes" id="UP000054538"/>
    </source>
</evidence>
<dbReference type="Proteomes" id="UP000054538">
    <property type="component" value="Unassembled WGS sequence"/>
</dbReference>
<protein>
    <submittedName>
        <fullName evidence="1">Uncharacterized protein</fullName>
    </submittedName>
</protein>
<name>A0A0D0E5M1_9AGAM</name>
<dbReference type="HOGENOM" id="CLU_2722907_0_0_1"/>
<dbReference type="AlphaFoldDB" id="A0A0D0E5M1"/>
<dbReference type="InParanoid" id="A0A0D0E5M1"/>
<accession>A0A0D0E5M1</accession>